<evidence type="ECO:0000259" key="5">
    <source>
        <dbReference type="PROSITE" id="PS51203"/>
    </source>
</evidence>
<dbReference type="AlphaFoldDB" id="D2VXT9"/>
<dbReference type="Pfam" id="PF00011">
    <property type="entry name" value="HSP20"/>
    <property type="match status" value="1"/>
</dbReference>
<reference evidence="6 7" key="1">
    <citation type="journal article" date="2010" name="Cell">
        <title>The genome of Naegleria gruberi illuminates early eukaryotic versatility.</title>
        <authorList>
            <person name="Fritz-Laylin L.K."/>
            <person name="Prochnik S.E."/>
            <person name="Ginger M.L."/>
            <person name="Dacks J.B."/>
            <person name="Carpenter M.L."/>
            <person name="Field M.C."/>
            <person name="Kuo A."/>
            <person name="Paredez A."/>
            <person name="Chapman J."/>
            <person name="Pham J."/>
            <person name="Shu S."/>
            <person name="Neupane R."/>
            <person name="Cipriano M."/>
            <person name="Mancuso J."/>
            <person name="Tu H."/>
            <person name="Salamov A."/>
            <person name="Lindquist E."/>
            <person name="Shapiro H."/>
            <person name="Lucas S."/>
            <person name="Grigoriev I.V."/>
            <person name="Cande W.Z."/>
            <person name="Fulton C."/>
            <person name="Rokhsar D.S."/>
            <person name="Dawson S.C."/>
        </authorList>
    </citation>
    <scope>NUCLEOTIDE SEQUENCE [LARGE SCALE GENOMIC DNA]</scope>
    <source>
        <strain evidence="6 7">NEG-M</strain>
    </source>
</reference>
<keyword evidence="1" id="KW-0346">Stress response</keyword>
<dbReference type="PROSITE" id="PS01031">
    <property type="entry name" value="SHSP"/>
    <property type="match status" value="1"/>
</dbReference>
<dbReference type="OrthoDB" id="5511210at2759"/>
<proteinExistence type="inferred from homology"/>
<evidence type="ECO:0000256" key="2">
    <source>
        <dbReference type="PROSITE-ProRule" id="PRU00285"/>
    </source>
</evidence>
<dbReference type="InterPro" id="IPR007052">
    <property type="entry name" value="CS_dom"/>
</dbReference>
<dbReference type="InterPro" id="IPR031107">
    <property type="entry name" value="Small_HSP"/>
</dbReference>
<feature type="domain" description="SHSP" evidence="4">
    <location>
        <begin position="42"/>
        <end position="158"/>
    </location>
</feature>
<evidence type="ECO:0000313" key="7">
    <source>
        <dbReference type="Proteomes" id="UP000006671"/>
    </source>
</evidence>
<dbReference type="PANTHER" id="PTHR11527">
    <property type="entry name" value="HEAT-SHOCK PROTEIN 20 FAMILY MEMBER"/>
    <property type="match status" value="1"/>
</dbReference>
<accession>D2VXT9</accession>
<dbReference type="InParanoid" id="D2VXT9"/>
<evidence type="ECO:0000256" key="1">
    <source>
        <dbReference type="ARBA" id="ARBA00023016"/>
    </source>
</evidence>
<dbReference type="Proteomes" id="UP000006671">
    <property type="component" value="Unassembled WGS sequence"/>
</dbReference>
<organism evidence="7">
    <name type="scientific">Naegleria gruberi</name>
    <name type="common">Amoeba</name>
    <dbReference type="NCBI Taxonomy" id="5762"/>
    <lineage>
        <taxon>Eukaryota</taxon>
        <taxon>Discoba</taxon>
        <taxon>Heterolobosea</taxon>
        <taxon>Tetramitia</taxon>
        <taxon>Eutetramitia</taxon>
        <taxon>Vahlkampfiidae</taxon>
        <taxon>Naegleria</taxon>
    </lineage>
</organism>
<dbReference type="PROSITE" id="PS51203">
    <property type="entry name" value="CS"/>
    <property type="match status" value="1"/>
</dbReference>
<dbReference type="RefSeq" id="XP_002671093.1">
    <property type="nucleotide sequence ID" value="XM_002671047.1"/>
</dbReference>
<comment type="similarity">
    <text evidence="2 3">Belongs to the small heat shock protein (HSP20) family.</text>
</comment>
<dbReference type="STRING" id="5762.D2VXT9"/>
<dbReference type="VEuPathDB" id="AmoebaDB:NAEGRDRAFT_73871"/>
<feature type="domain" description="CS" evidence="5">
    <location>
        <begin position="46"/>
        <end position="151"/>
    </location>
</feature>
<dbReference type="SUPFAM" id="SSF49764">
    <property type="entry name" value="HSP20-like chaperones"/>
    <property type="match status" value="1"/>
</dbReference>
<name>D2VXT9_NAEGR</name>
<evidence type="ECO:0000256" key="3">
    <source>
        <dbReference type="RuleBase" id="RU003616"/>
    </source>
</evidence>
<dbReference type="eggNOG" id="KOG0710">
    <property type="taxonomic scope" value="Eukaryota"/>
</dbReference>
<evidence type="ECO:0000313" key="6">
    <source>
        <dbReference type="EMBL" id="EFC38349.1"/>
    </source>
</evidence>
<dbReference type="InterPro" id="IPR002068">
    <property type="entry name" value="A-crystallin/Hsp20_dom"/>
</dbReference>
<keyword evidence="7" id="KW-1185">Reference proteome</keyword>
<dbReference type="OMA" id="YDPFSIE"/>
<dbReference type="KEGG" id="ngr:NAEGRDRAFT_73871"/>
<gene>
    <name evidence="6" type="ORF">NAEGRDRAFT_73871</name>
</gene>
<dbReference type="EMBL" id="GG738908">
    <property type="protein sequence ID" value="EFC38349.1"/>
    <property type="molecule type" value="Genomic_DNA"/>
</dbReference>
<protein>
    <submittedName>
        <fullName evidence="6">Predicted protein</fullName>
    </submittedName>
</protein>
<evidence type="ECO:0000259" key="4">
    <source>
        <dbReference type="PROSITE" id="PS01031"/>
    </source>
</evidence>
<dbReference type="Gene3D" id="2.60.40.790">
    <property type="match status" value="1"/>
</dbReference>
<dbReference type="GeneID" id="8858181"/>
<dbReference type="InterPro" id="IPR008978">
    <property type="entry name" value="HSP20-like_chaperone"/>
</dbReference>
<dbReference type="FunCoup" id="D2VXT9">
    <property type="interactions" value="119"/>
</dbReference>
<sequence>MLSRWMGDIFDEPFGITTWDPFLSSGGGTSDRNRGGVDFYRNQLGSFTPSTDVSETDKCICVKSNLPGLKKEDVRIDVDDEKRLLTFSGETKSEKTDENEIYHRSERYYGKFSRSMRLPQNVDLNGIKANMNEGVLNISIPKVEQKEKQVKTRSIGVD</sequence>